<evidence type="ECO:0000256" key="8">
    <source>
        <dbReference type="ARBA" id="ARBA00022989"/>
    </source>
</evidence>
<feature type="transmembrane region" description="Helical" evidence="11">
    <location>
        <begin position="20"/>
        <end position="40"/>
    </location>
</feature>
<evidence type="ECO:0000313" key="13">
    <source>
        <dbReference type="EMBL" id="GLR87589.1"/>
    </source>
</evidence>
<dbReference type="PANTHER" id="PTHR33446:SF2">
    <property type="entry name" value="PROTEIN TONB"/>
    <property type="match status" value="1"/>
</dbReference>
<keyword evidence="4" id="KW-1003">Cell membrane</keyword>
<evidence type="ECO:0000256" key="4">
    <source>
        <dbReference type="ARBA" id="ARBA00022475"/>
    </source>
</evidence>
<feature type="domain" description="TonB C-terminal" evidence="12">
    <location>
        <begin position="163"/>
        <end position="253"/>
    </location>
</feature>
<keyword evidence="6 11" id="KW-0812">Transmembrane</keyword>
<sequence length="253" mass="26283">MTIATADHFSLPQERSALPVSFAAALLLEGLCFLAVAGWLTQRPARIESSAPTMQISLVAAPPAPAEAPADPPPMVAETPPVPEETPPVPEEPQVTPPPPEVPPPPTEVAPPEPAPPPPKAEAPVVRPKPAKPQPQVHSKPAPRAAQQQAAASTAPSASAMSSFQGQMRRAVESALVYPASARASGQHGRARVTFDFLDGRVSGVSLAQSSGSSLLDQAALATVRSAHYPAPPPELSHKTLHLSVYVEFKAGQ</sequence>
<feature type="compositionally biased region" description="Pro residues" evidence="10">
    <location>
        <begin position="62"/>
        <end position="121"/>
    </location>
</feature>
<dbReference type="SUPFAM" id="SSF74653">
    <property type="entry name" value="TolA/TonB C-terminal domain"/>
    <property type="match status" value="1"/>
</dbReference>
<comment type="subcellular location">
    <subcellularLocation>
        <location evidence="1">Cell inner membrane</location>
        <topology evidence="1">Single-pass membrane protein</topology>
        <orientation evidence="1">Periplasmic side</orientation>
    </subcellularLocation>
</comment>
<evidence type="ECO:0000256" key="11">
    <source>
        <dbReference type="SAM" id="Phobius"/>
    </source>
</evidence>
<name>A0ABQ6B2E0_9BRAD</name>
<dbReference type="NCBIfam" id="TIGR01352">
    <property type="entry name" value="tonB_Cterm"/>
    <property type="match status" value="1"/>
</dbReference>
<keyword evidence="5" id="KW-0997">Cell inner membrane</keyword>
<reference evidence="14" key="1">
    <citation type="journal article" date="2019" name="Int. J. Syst. Evol. Microbiol.">
        <title>The Global Catalogue of Microorganisms (GCM) 10K type strain sequencing project: providing services to taxonomists for standard genome sequencing and annotation.</title>
        <authorList>
            <consortium name="The Broad Institute Genomics Platform"/>
            <consortium name="The Broad Institute Genome Sequencing Center for Infectious Disease"/>
            <person name="Wu L."/>
            <person name="Ma J."/>
        </authorList>
    </citation>
    <scope>NUCLEOTIDE SEQUENCE [LARGE SCALE GENOMIC DNA]</scope>
    <source>
        <strain evidence="14">NBRC 102520</strain>
    </source>
</reference>
<keyword evidence="3" id="KW-0813">Transport</keyword>
<evidence type="ECO:0000256" key="6">
    <source>
        <dbReference type="ARBA" id="ARBA00022692"/>
    </source>
</evidence>
<dbReference type="Pfam" id="PF03544">
    <property type="entry name" value="TonB_C"/>
    <property type="match status" value="1"/>
</dbReference>
<evidence type="ECO:0000256" key="5">
    <source>
        <dbReference type="ARBA" id="ARBA00022519"/>
    </source>
</evidence>
<protein>
    <recommendedName>
        <fullName evidence="12">TonB C-terminal domain-containing protein</fullName>
    </recommendedName>
</protein>
<comment type="caution">
    <text evidence="13">The sequence shown here is derived from an EMBL/GenBank/DDBJ whole genome shotgun (WGS) entry which is preliminary data.</text>
</comment>
<dbReference type="EMBL" id="BSOW01000015">
    <property type="protein sequence ID" value="GLR87589.1"/>
    <property type="molecule type" value="Genomic_DNA"/>
</dbReference>
<dbReference type="PROSITE" id="PS52015">
    <property type="entry name" value="TONB_CTD"/>
    <property type="match status" value="1"/>
</dbReference>
<feature type="compositionally biased region" description="Low complexity" evidence="10">
    <location>
        <begin position="122"/>
        <end position="163"/>
    </location>
</feature>
<dbReference type="Proteomes" id="UP001156905">
    <property type="component" value="Unassembled WGS sequence"/>
</dbReference>
<evidence type="ECO:0000313" key="14">
    <source>
        <dbReference type="Proteomes" id="UP001156905"/>
    </source>
</evidence>
<dbReference type="InterPro" id="IPR051045">
    <property type="entry name" value="TonB-dependent_transducer"/>
</dbReference>
<evidence type="ECO:0000256" key="1">
    <source>
        <dbReference type="ARBA" id="ARBA00004383"/>
    </source>
</evidence>
<organism evidence="13 14">
    <name type="scientific">Bradyrhizobium iriomotense</name>
    <dbReference type="NCBI Taxonomy" id="441950"/>
    <lineage>
        <taxon>Bacteria</taxon>
        <taxon>Pseudomonadati</taxon>
        <taxon>Pseudomonadota</taxon>
        <taxon>Alphaproteobacteria</taxon>
        <taxon>Hyphomicrobiales</taxon>
        <taxon>Nitrobacteraceae</taxon>
        <taxon>Bradyrhizobium</taxon>
    </lineage>
</organism>
<evidence type="ECO:0000256" key="3">
    <source>
        <dbReference type="ARBA" id="ARBA00022448"/>
    </source>
</evidence>
<dbReference type="InterPro" id="IPR037682">
    <property type="entry name" value="TonB_C"/>
</dbReference>
<keyword evidence="8 11" id="KW-1133">Transmembrane helix</keyword>
<evidence type="ECO:0000259" key="12">
    <source>
        <dbReference type="PROSITE" id="PS52015"/>
    </source>
</evidence>
<gene>
    <name evidence="13" type="ORF">GCM10007857_43000</name>
</gene>
<keyword evidence="9 11" id="KW-0472">Membrane</keyword>
<evidence type="ECO:0000256" key="2">
    <source>
        <dbReference type="ARBA" id="ARBA00006555"/>
    </source>
</evidence>
<dbReference type="PANTHER" id="PTHR33446">
    <property type="entry name" value="PROTEIN TONB-RELATED"/>
    <property type="match status" value="1"/>
</dbReference>
<accession>A0ABQ6B2E0</accession>
<feature type="region of interest" description="Disordered" evidence="10">
    <location>
        <begin position="62"/>
        <end position="166"/>
    </location>
</feature>
<keyword evidence="14" id="KW-1185">Reference proteome</keyword>
<comment type="similarity">
    <text evidence="2">Belongs to the TonB family.</text>
</comment>
<proteinExistence type="inferred from homology"/>
<evidence type="ECO:0000256" key="7">
    <source>
        <dbReference type="ARBA" id="ARBA00022927"/>
    </source>
</evidence>
<dbReference type="Gene3D" id="3.30.1150.10">
    <property type="match status" value="1"/>
</dbReference>
<evidence type="ECO:0000256" key="10">
    <source>
        <dbReference type="SAM" id="MobiDB-lite"/>
    </source>
</evidence>
<keyword evidence="7" id="KW-0653">Protein transport</keyword>
<dbReference type="InterPro" id="IPR006260">
    <property type="entry name" value="TonB/TolA_C"/>
</dbReference>
<evidence type="ECO:0000256" key="9">
    <source>
        <dbReference type="ARBA" id="ARBA00023136"/>
    </source>
</evidence>